<gene>
    <name evidence="1" type="ORF">MNOR_LOCUS30028</name>
</gene>
<dbReference type="EMBL" id="CAXKWB010035859">
    <property type="protein sequence ID" value="CAL4147437.1"/>
    <property type="molecule type" value="Genomic_DNA"/>
</dbReference>
<keyword evidence="2" id="KW-1185">Reference proteome</keyword>
<accession>A0AAV2RZU8</accession>
<sequence>MLCSLHHVKNELKQCKIMHICYSISTKTLPHQCHNWSKNDMSVRGLKHHRMVINTTININDPILINTYKDHYTMAIGLSVDMLLIQHTAAAKCFLREMLITLFFVLHNC</sequence>
<evidence type="ECO:0000313" key="2">
    <source>
        <dbReference type="Proteomes" id="UP001497623"/>
    </source>
</evidence>
<dbReference type="Proteomes" id="UP001497623">
    <property type="component" value="Unassembled WGS sequence"/>
</dbReference>
<reference evidence="1 2" key="1">
    <citation type="submission" date="2024-05" db="EMBL/GenBank/DDBJ databases">
        <authorList>
            <person name="Wallberg A."/>
        </authorList>
    </citation>
    <scope>NUCLEOTIDE SEQUENCE [LARGE SCALE GENOMIC DNA]</scope>
</reference>
<protein>
    <submittedName>
        <fullName evidence="1">Uncharacterized protein</fullName>
    </submittedName>
</protein>
<name>A0AAV2RZU8_MEGNR</name>
<evidence type="ECO:0000313" key="1">
    <source>
        <dbReference type="EMBL" id="CAL4147437.1"/>
    </source>
</evidence>
<organism evidence="1 2">
    <name type="scientific">Meganyctiphanes norvegica</name>
    <name type="common">Northern krill</name>
    <name type="synonym">Thysanopoda norvegica</name>
    <dbReference type="NCBI Taxonomy" id="48144"/>
    <lineage>
        <taxon>Eukaryota</taxon>
        <taxon>Metazoa</taxon>
        <taxon>Ecdysozoa</taxon>
        <taxon>Arthropoda</taxon>
        <taxon>Crustacea</taxon>
        <taxon>Multicrustacea</taxon>
        <taxon>Malacostraca</taxon>
        <taxon>Eumalacostraca</taxon>
        <taxon>Eucarida</taxon>
        <taxon>Euphausiacea</taxon>
        <taxon>Euphausiidae</taxon>
        <taxon>Meganyctiphanes</taxon>
    </lineage>
</organism>
<dbReference type="AlphaFoldDB" id="A0AAV2RZU8"/>
<comment type="caution">
    <text evidence="1">The sequence shown here is derived from an EMBL/GenBank/DDBJ whole genome shotgun (WGS) entry which is preliminary data.</text>
</comment>
<proteinExistence type="predicted"/>